<evidence type="ECO:0000256" key="3">
    <source>
        <dbReference type="ARBA" id="ARBA00022908"/>
    </source>
</evidence>
<dbReference type="InterPro" id="IPR011010">
    <property type="entry name" value="DNA_brk_join_enz"/>
</dbReference>
<evidence type="ECO:0000256" key="4">
    <source>
        <dbReference type="ARBA" id="ARBA00023125"/>
    </source>
</evidence>
<dbReference type="AlphaFoldDB" id="A0AA40IRK0"/>
<dbReference type="SUPFAM" id="SSF56349">
    <property type="entry name" value="DNA breaking-rejoining enzymes"/>
    <property type="match status" value="1"/>
</dbReference>
<evidence type="ECO:0000256" key="1">
    <source>
        <dbReference type="ARBA" id="ARBA00003283"/>
    </source>
</evidence>
<gene>
    <name evidence="9" type="ORF">Z959_p0049</name>
</gene>
<evidence type="ECO:0000313" key="9">
    <source>
        <dbReference type="EMBL" id="KEI11483.1"/>
    </source>
</evidence>
<name>A0AA40IRK0_CLONO</name>
<proteinExistence type="inferred from homology"/>
<accession>A0AA40IRK0</accession>
<keyword evidence="4 6" id="KW-0238">DNA-binding</keyword>
<evidence type="ECO:0000259" key="8">
    <source>
        <dbReference type="PROSITE" id="PS51900"/>
    </source>
</evidence>
<keyword evidence="3" id="KW-0229">DNA integration</keyword>
<evidence type="ECO:0000259" key="7">
    <source>
        <dbReference type="PROSITE" id="PS51898"/>
    </source>
</evidence>
<dbReference type="InterPro" id="IPR010998">
    <property type="entry name" value="Integrase_recombinase_N"/>
</dbReference>
<dbReference type="Gene3D" id="1.10.443.10">
    <property type="entry name" value="Intergrase catalytic core"/>
    <property type="match status" value="1"/>
</dbReference>
<reference evidence="10" key="1">
    <citation type="journal article" date="2014" name="PLoS ONE">
        <title>Plasmidome interchange between Clostridium botulinum, Clostridium novyi and Clostridium haemolyticum converts strains of independent lineages into distinctly different pathogens.</title>
        <authorList>
            <person name="Skarin H."/>
            <person name="Segerman B."/>
        </authorList>
    </citation>
    <scope>NUCLEOTIDE SEQUENCE [LARGE SCALE GENOMIC DNA]</scope>
    <source>
        <strain evidence="10">ATCC 27606</strain>
    </source>
</reference>
<dbReference type="PROSITE" id="PS51898">
    <property type="entry name" value="TYR_RECOMBINASE"/>
    <property type="match status" value="1"/>
</dbReference>
<evidence type="ECO:0000256" key="5">
    <source>
        <dbReference type="ARBA" id="ARBA00023172"/>
    </source>
</evidence>
<evidence type="ECO:0000256" key="2">
    <source>
        <dbReference type="ARBA" id="ARBA00008857"/>
    </source>
</evidence>
<keyword evidence="9" id="KW-0614">Plasmid</keyword>
<feature type="domain" description="Tyr recombinase" evidence="7">
    <location>
        <begin position="137"/>
        <end position="309"/>
    </location>
</feature>
<dbReference type="Pfam" id="PF02899">
    <property type="entry name" value="Phage_int_SAM_1"/>
    <property type="match status" value="1"/>
</dbReference>
<dbReference type="InterPro" id="IPR013762">
    <property type="entry name" value="Integrase-like_cat_sf"/>
</dbReference>
<feature type="domain" description="Core-binding (CB)" evidence="8">
    <location>
        <begin position="35"/>
        <end position="122"/>
    </location>
</feature>
<dbReference type="EMBL" id="JENW01000167">
    <property type="protein sequence ID" value="KEI11483.1"/>
    <property type="molecule type" value="Genomic_DNA"/>
</dbReference>
<comment type="similarity">
    <text evidence="2">Belongs to the 'phage' integrase family.</text>
</comment>
<evidence type="ECO:0000256" key="6">
    <source>
        <dbReference type="PROSITE-ProRule" id="PRU01248"/>
    </source>
</evidence>
<dbReference type="Pfam" id="PF00589">
    <property type="entry name" value="Phage_integrase"/>
    <property type="match status" value="1"/>
</dbReference>
<protein>
    <submittedName>
        <fullName evidence="9">Integrase</fullName>
    </submittedName>
</protein>
<dbReference type="Gene3D" id="1.10.150.130">
    <property type="match status" value="1"/>
</dbReference>
<dbReference type="PANTHER" id="PTHR30349:SF81">
    <property type="entry name" value="TYROSINE RECOMBINASE XERC"/>
    <property type="match status" value="1"/>
</dbReference>
<keyword evidence="5" id="KW-0233">DNA recombination</keyword>
<dbReference type="GO" id="GO:0015074">
    <property type="term" value="P:DNA integration"/>
    <property type="evidence" value="ECO:0007669"/>
    <property type="project" value="UniProtKB-KW"/>
</dbReference>
<dbReference type="InterPro" id="IPR002104">
    <property type="entry name" value="Integrase_catalytic"/>
</dbReference>
<dbReference type="InterPro" id="IPR050090">
    <property type="entry name" value="Tyrosine_recombinase_XerCD"/>
</dbReference>
<geneLocation type="plasmid" evidence="9 10">
    <name>p2Cn27606</name>
</geneLocation>
<dbReference type="PROSITE" id="PS51900">
    <property type="entry name" value="CB"/>
    <property type="match status" value="1"/>
</dbReference>
<comment type="function">
    <text evidence="1">Site-specific tyrosine recombinase, which acts by catalyzing the cutting and rejoining of the recombining DNA molecules.</text>
</comment>
<dbReference type="Proteomes" id="UP000027770">
    <property type="component" value="Plasmid p2Cn27606"/>
</dbReference>
<sequence length="311" mass="36679">MNYKGGIQINIFLQELNDYGIEKEEISGYIKIINKIPFEYKEEIQDYILNKIFQNKRFKTIESYCCDLIEFIKYLEKREKNIHDLKDKDLEQYKRYLLKHNLKPKSINRKLTSINQFLKFNNKQVKFTKIKEQQQNFLDNVLTKQEIDELIRCCGNNIRDKVIIMTLYKTGLRVSELITLTIKDVKKKIVKIVGKGGKHRDVIIPPDLNEAWNEYLKVRKKCESNKLFIGKRGPLKRGSINKIIIKYAKKAKISKAKAHPHNLRHAYCKYLADKGTPIQDIADLVGHKSIDTTRIYTRKTQEELLAIIEDM</sequence>
<dbReference type="GO" id="GO:0006310">
    <property type="term" value="P:DNA recombination"/>
    <property type="evidence" value="ECO:0007669"/>
    <property type="project" value="UniProtKB-KW"/>
</dbReference>
<comment type="caution">
    <text evidence="9">The sequence shown here is derived from an EMBL/GenBank/DDBJ whole genome shotgun (WGS) entry which is preliminary data.</text>
</comment>
<dbReference type="InterPro" id="IPR044068">
    <property type="entry name" value="CB"/>
</dbReference>
<dbReference type="CDD" id="cd00397">
    <property type="entry name" value="DNA_BRE_C"/>
    <property type="match status" value="1"/>
</dbReference>
<keyword evidence="10" id="KW-1185">Reference proteome</keyword>
<organism evidence="9 10">
    <name type="scientific">Clostridium novyi B str. ATCC 27606</name>
    <dbReference type="NCBI Taxonomy" id="1443123"/>
    <lineage>
        <taxon>Bacteria</taxon>
        <taxon>Bacillati</taxon>
        <taxon>Bacillota</taxon>
        <taxon>Clostridia</taxon>
        <taxon>Eubacteriales</taxon>
        <taxon>Clostridiaceae</taxon>
        <taxon>Clostridium</taxon>
    </lineage>
</organism>
<dbReference type="InterPro" id="IPR004107">
    <property type="entry name" value="Integrase_SAM-like_N"/>
</dbReference>
<evidence type="ECO:0000313" key="10">
    <source>
        <dbReference type="Proteomes" id="UP000027770"/>
    </source>
</evidence>
<dbReference type="PANTHER" id="PTHR30349">
    <property type="entry name" value="PHAGE INTEGRASE-RELATED"/>
    <property type="match status" value="1"/>
</dbReference>
<dbReference type="GO" id="GO:0003677">
    <property type="term" value="F:DNA binding"/>
    <property type="evidence" value="ECO:0007669"/>
    <property type="project" value="UniProtKB-UniRule"/>
</dbReference>